<feature type="region of interest" description="Disordered" evidence="1">
    <location>
        <begin position="16"/>
        <end position="37"/>
    </location>
</feature>
<comment type="caution">
    <text evidence="2">The sequence shown here is derived from an EMBL/GenBank/DDBJ whole genome shotgun (WGS) entry which is preliminary data.</text>
</comment>
<keyword evidence="3" id="KW-1185">Reference proteome</keyword>
<dbReference type="EMBL" id="JAINUG010000293">
    <property type="protein sequence ID" value="KAJ8383465.1"/>
    <property type="molecule type" value="Genomic_DNA"/>
</dbReference>
<evidence type="ECO:0000313" key="3">
    <source>
        <dbReference type="Proteomes" id="UP001221898"/>
    </source>
</evidence>
<reference evidence="2" key="1">
    <citation type="journal article" date="2023" name="Science">
        <title>Genome structures resolve the early diversification of teleost fishes.</title>
        <authorList>
            <person name="Parey E."/>
            <person name="Louis A."/>
            <person name="Montfort J."/>
            <person name="Bouchez O."/>
            <person name="Roques C."/>
            <person name="Iampietro C."/>
            <person name="Lluch J."/>
            <person name="Castinel A."/>
            <person name="Donnadieu C."/>
            <person name="Desvignes T."/>
            <person name="Floi Bucao C."/>
            <person name="Jouanno E."/>
            <person name="Wen M."/>
            <person name="Mejri S."/>
            <person name="Dirks R."/>
            <person name="Jansen H."/>
            <person name="Henkel C."/>
            <person name="Chen W.J."/>
            <person name="Zahm M."/>
            <person name="Cabau C."/>
            <person name="Klopp C."/>
            <person name="Thompson A.W."/>
            <person name="Robinson-Rechavi M."/>
            <person name="Braasch I."/>
            <person name="Lecointre G."/>
            <person name="Bobe J."/>
            <person name="Postlethwait J.H."/>
            <person name="Berthelot C."/>
            <person name="Roest Crollius H."/>
            <person name="Guiguen Y."/>
        </authorList>
    </citation>
    <scope>NUCLEOTIDE SEQUENCE</scope>
    <source>
        <strain evidence="2">NC1722</strain>
    </source>
</reference>
<sequence>MVPPESCVNQAFVPFPHASSPLGPATSLSSGRDSRPAADAVFQPKPLVCVGVVGTQSAGPCGDIVQRGVSTHLSGSRLADRPLALVAASSRRCETQAAL</sequence>
<dbReference type="AlphaFoldDB" id="A0AAD7RFZ4"/>
<evidence type="ECO:0000313" key="2">
    <source>
        <dbReference type="EMBL" id="KAJ8383465.1"/>
    </source>
</evidence>
<name>A0AAD7RFZ4_9TELE</name>
<dbReference type="Proteomes" id="UP001221898">
    <property type="component" value="Unassembled WGS sequence"/>
</dbReference>
<protein>
    <submittedName>
        <fullName evidence="2">Uncharacterized protein</fullName>
    </submittedName>
</protein>
<accession>A0AAD7RFZ4</accession>
<evidence type="ECO:0000256" key="1">
    <source>
        <dbReference type="SAM" id="MobiDB-lite"/>
    </source>
</evidence>
<gene>
    <name evidence="2" type="ORF">AAFF_G00220610</name>
</gene>
<proteinExistence type="predicted"/>
<organism evidence="2 3">
    <name type="scientific">Aldrovandia affinis</name>
    <dbReference type="NCBI Taxonomy" id="143900"/>
    <lineage>
        <taxon>Eukaryota</taxon>
        <taxon>Metazoa</taxon>
        <taxon>Chordata</taxon>
        <taxon>Craniata</taxon>
        <taxon>Vertebrata</taxon>
        <taxon>Euteleostomi</taxon>
        <taxon>Actinopterygii</taxon>
        <taxon>Neopterygii</taxon>
        <taxon>Teleostei</taxon>
        <taxon>Notacanthiformes</taxon>
        <taxon>Halosauridae</taxon>
        <taxon>Aldrovandia</taxon>
    </lineage>
</organism>